<name>A0A4R7DBI6_9SPHI</name>
<organism evidence="1 2">
    <name type="scientific">Sphingobacterium paludis</name>
    <dbReference type="NCBI Taxonomy" id="1476465"/>
    <lineage>
        <taxon>Bacteria</taxon>
        <taxon>Pseudomonadati</taxon>
        <taxon>Bacteroidota</taxon>
        <taxon>Sphingobacteriia</taxon>
        <taxon>Sphingobacteriales</taxon>
        <taxon>Sphingobacteriaceae</taxon>
        <taxon>Sphingobacterium</taxon>
    </lineage>
</organism>
<reference evidence="1 2" key="1">
    <citation type="submission" date="2019-03" db="EMBL/GenBank/DDBJ databases">
        <title>Genomic Encyclopedia of Type Strains, Phase III (KMG-III): the genomes of soil and plant-associated and newly described type strains.</title>
        <authorList>
            <person name="Whitman W."/>
        </authorList>
    </citation>
    <scope>NUCLEOTIDE SEQUENCE [LARGE SCALE GENOMIC DNA]</scope>
    <source>
        <strain evidence="1 2">CGMCC 1.12801</strain>
    </source>
</reference>
<dbReference type="AlphaFoldDB" id="A0A4R7DBI6"/>
<dbReference type="OrthoDB" id="1436925at2"/>
<protein>
    <submittedName>
        <fullName evidence="1">Uncharacterized protein</fullName>
    </submittedName>
</protein>
<accession>A0A4R7DBI6</accession>
<dbReference type="Proteomes" id="UP000294752">
    <property type="component" value="Unassembled WGS sequence"/>
</dbReference>
<keyword evidence="2" id="KW-1185">Reference proteome</keyword>
<sequence>MKNLVLSTTAIGLLLTASCQNMKEEKNDPKIISQKAIEVHDEIMPEISNFDRQGIVVDSLLTNFNAVKADHQGLDTAASRQALTKLKGDLESATDKMMEWMKEYNPDSSDVAYQHAEVERISTLKGEFETVNKSAQKTLAPFKK</sequence>
<evidence type="ECO:0000313" key="1">
    <source>
        <dbReference type="EMBL" id="TDS17254.1"/>
    </source>
</evidence>
<dbReference type="EMBL" id="SNZV01000001">
    <property type="protein sequence ID" value="TDS17254.1"/>
    <property type="molecule type" value="Genomic_DNA"/>
</dbReference>
<proteinExistence type="predicted"/>
<comment type="caution">
    <text evidence="1">The sequence shown here is derived from an EMBL/GenBank/DDBJ whole genome shotgun (WGS) entry which is preliminary data.</text>
</comment>
<gene>
    <name evidence="1" type="ORF">B0I21_101116</name>
</gene>
<evidence type="ECO:0000313" key="2">
    <source>
        <dbReference type="Proteomes" id="UP000294752"/>
    </source>
</evidence>
<dbReference type="PROSITE" id="PS51257">
    <property type="entry name" value="PROKAR_LIPOPROTEIN"/>
    <property type="match status" value="1"/>
</dbReference>
<dbReference type="RefSeq" id="WP_133638403.1">
    <property type="nucleotide sequence ID" value="NZ_SNZV01000001.1"/>
</dbReference>